<evidence type="ECO:0000256" key="2">
    <source>
        <dbReference type="ARBA" id="ARBA00022475"/>
    </source>
</evidence>
<feature type="transmembrane region" description="Helical" evidence="6">
    <location>
        <begin position="251"/>
        <end position="271"/>
    </location>
</feature>
<keyword evidence="2" id="KW-1003">Cell membrane</keyword>
<feature type="transmembrane region" description="Helical" evidence="6">
    <location>
        <begin position="359"/>
        <end position="384"/>
    </location>
</feature>
<feature type="transmembrane region" description="Helical" evidence="6">
    <location>
        <begin position="73"/>
        <end position="91"/>
    </location>
</feature>
<dbReference type="GO" id="GO:0005886">
    <property type="term" value="C:plasma membrane"/>
    <property type="evidence" value="ECO:0007669"/>
    <property type="project" value="UniProtKB-SubCell"/>
</dbReference>
<keyword evidence="9" id="KW-1185">Reference proteome</keyword>
<dbReference type="Proteomes" id="UP000193920">
    <property type="component" value="Unassembled WGS sequence"/>
</dbReference>
<evidence type="ECO:0000313" key="8">
    <source>
        <dbReference type="EMBL" id="ORY73332.1"/>
    </source>
</evidence>
<feature type="domain" description="Acyltransferase 3" evidence="7">
    <location>
        <begin position="30"/>
        <end position="378"/>
    </location>
</feature>
<dbReference type="InterPro" id="IPR002656">
    <property type="entry name" value="Acyl_transf_3_dom"/>
</dbReference>
<feature type="transmembrane region" description="Helical" evidence="6">
    <location>
        <begin position="153"/>
        <end position="170"/>
    </location>
</feature>
<evidence type="ECO:0000256" key="5">
    <source>
        <dbReference type="ARBA" id="ARBA00023136"/>
    </source>
</evidence>
<dbReference type="AlphaFoldDB" id="A0A1Y2EP66"/>
<protein>
    <recommendedName>
        <fullName evidence="7">Acyltransferase 3 domain-containing protein</fullName>
    </recommendedName>
</protein>
<comment type="subcellular location">
    <subcellularLocation>
        <location evidence="1">Cell membrane</location>
        <topology evidence="1">Multi-pass membrane protein</topology>
    </subcellularLocation>
</comment>
<evidence type="ECO:0000256" key="3">
    <source>
        <dbReference type="ARBA" id="ARBA00022692"/>
    </source>
</evidence>
<evidence type="ECO:0000313" key="9">
    <source>
        <dbReference type="Proteomes" id="UP000193920"/>
    </source>
</evidence>
<feature type="transmembrane region" description="Helical" evidence="6">
    <location>
        <begin position="286"/>
        <end position="305"/>
    </location>
</feature>
<comment type="caution">
    <text evidence="8">The sequence shown here is derived from an EMBL/GenBank/DDBJ whole genome shotgun (WGS) entry which is preliminary data.</text>
</comment>
<evidence type="ECO:0000256" key="4">
    <source>
        <dbReference type="ARBA" id="ARBA00022989"/>
    </source>
</evidence>
<keyword evidence="5 6" id="KW-0472">Membrane</keyword>
<proteinExistence type="predicted"/>
<gene>
    <name evidence="8" type="ORF">LY90DRAFT_666715</name>
</gene>
<keyword evidence="3 6" id="KW-0812">Transmembrane</keyword>
<dbReference type="PANTHER" id="PTHR40074:SF2">
    <property type="entry name" value="O-ACETYLTRANSFERASE WECH"/>
    <property type="match status" value="1"/>
</dbReference>
<dbReference type="GO" id="GO:0009246">
    <property type="term" value="P:enterobacterial common antigen biosynthetic process"/>
    <property type="evidence" value="ECO:0007669"/>
    <property type="project" value="TreeGrafter"/>
</dbReference>
<evidence type="ECO:0000256" key="6">
    <source>
        <dbReference type="SAM" id="Phobius"/>
    </source>
</evidence>
<keyword evidence="4 6" id="KW-1133">Transmembrane helix</keyword>
<sequence>MSDTNYQLLPITNDHITTHDLRPRKKNRLYWADCARIFSMFNIVFLHCSNYYYEKTLRNSDNPNWKIVCIYNSLTRFSVPMFVLLSGTFFLDPSKPFSFKKLYRHNILRLFTAFYFWSGVNAFLNIYNNKNISFFTKEGNKKFLEYFLVGEEYLWFILMIVGCYIVVPFLRLFSDNVVLARYFIGLFIIWSSLIPTFKNILRARGYNDALRNFNVWTNRWHYYFTIEFVGYFVTGYHLLKYVNIKSQITRCIIYLICIVDVIFYISLTLSVEDKEKGYSEHFRNNFSFFVLLYSIILFLFFKYEIGKINFSHKTSKIITKLSSLTFGIYLCHLIVRNMLDKININQHAFLGIEIGPAVGIPILFTIVSSISLLISYMISFIPILNRYIV</sequence>
<evidence type="ECO:0000259" key="7">
    <source>
        <dbReference type="Pfam" id="PF01757"/>
    </source>
</evidence>
<accession>A0A1Y2EP66</accession>
<dbReference type="EMBL" id="MCOG01000034">
    <property type="protein sequence ID" value="ORY73332.1"/>
    <property type="molecule type" value="Genomic_DNA"/>
</dbReference>
<feature type="transmembrane region" description="Helical" evidence="6">
    <location>
        <begin position="182"/>
        <end position="200"/>
    </location>
</feature>
<evidence type="ECO:0000256" key="1">
    <source>
        <dbReference type="ARBA" id="ARBA00004651"/>
    </source>
</evidence>
<feature type="transmembrane region" description="Helical" evidence="6">
    <location>
        <begin position="317"/>
        <end position="339"/>
    </location>
</feature>
<organism evidence="8 9">
    <name type="scientific">Neocallimastix californiae</name>
    <dbReference type="NCBI Taxonomy" id="1754190"/>
    <lineage>
        <taxon>Eukaryota</taxon>
        <taxon>Fungi</taxon>
        <taxon>Fungi incertae sedis</taxon>
        <taxon>Chytridiomycota</taxon>
        <taxon>Chytridiomycota incertae sedis</taxon>
        <taxon>Neocallimastigomycetes</taxon>
        <taxon>Neocallimastigales</taxon>
        <taxon>Neocallimastigaceae</taxon>
        <taxon>Neocallimastix</taxon>
    </lineage>
</organism>
<feature type="transmembrane region" description="Helical" evidence="6">
    <location>
        <begin position="107"/>
        <end position="127"/>
    </location>
</feature>
<feature type="transmembrane region" description="Helical" evidence="6">
    <location>
        <begin position="29"/>
        <end position="53"/>
    </location>
</feature>
<reference evidence="8 9" key="1">
    <citation type="submission" date="2016-08" db="EMBL/GenBank/DDBJ databases">
        <title>A Parts List for Fungal Cellulosomes Revealed by Comparative Genomics.</title>
        <authorList>
            <consortium name="DOE Joint Genome Institute"/>
            <person name="Haitjema C.H."/>
            <person name="Gilmore S.P."/>
            <person name="Henske J.K."/>
            <person name="Solomon K.V."/>
            <person name="De Groot R."/>
            <person name="Kuo A."/>
            <person name="Mondo S.J."/>
            <person name="Salamov A.A."/>
            <person name="Labutti K."/>
            <person name="Zhao Z."/>
            <person name="Chiniquy J."/>
            <person name="Barry K."/>
            <person name="Brewer H.M."/>
            <person name="Purvine S.O."/>
            <person name="Wright A.T."/>
            <person name="Boxma B."/>
            <person name="Van Alen T."/>
            <person name="Hackstein J.H."/>
            <person name="Baker S.E."/>
            <person name="Grigoriev I.V."/>
            <person name="O'Malley M.A."/>
        </authorList>
    </citation>
    <scope>NUCLEOTIDE SEQUENCE [LARGE SCALE GENOMIC DNA]</scope>
    <source>
        <strain evidence="8 9">G1</strain>
    </source>
</reference>
<dbReference type="PANTHER" id="PTHR40074">
    <property type="entry name" value="O-ACETYLTRANSFERASE WECH"/>
    <property type="match status" value="1"/>
</dbReference>
<dbReference type="OrthoDB" id="10405473at2759"/>
<name>A0A1Y2EP66_9FUNG</name>
<dbReference type="GO" id="GO:0016413">
    <property type="term" value="F:O-acetyltransferase activity"/>
    <property type="evidence" value="ECO:0007669"/>
    <property type="project" value="TreeGrafter"/>
</dbReference>
<dbReference type="Pfam" id="PF01757">
    <property type="entry name" value="Acyl_transf_3"/>
    <property type="match status" value="1"/>
</dbReference>